<proteinExistence type="predicted"/>
<evidence type="ECO:0000313" key="1">
    <source>
        <dbReference type="EMBL" id="KAK3744534.1"/>
    </source>
</evidence>
<evidence type="ECO:0000313" key="2">
    <source>
        <dbReference type="Proteomes" id="UP001283361"/>
    </source>
</evidence>
<comment type="caution">
    <text evidence="1">The sequence shown here is derived from an EMBL/GenBank/DDBJ whole genome shotgun (WGS) entry which is preliminary data.</text>
</comment>
<reference evidence="1" key="1">
    <citation type="journal article" date="2023" name="G3 (Bethesda)">
        <title>A reference genome for the long-term kleptoplast-retaining sea slug Elysia crispata morphotype clarki.</title>
        <authorList>
            <person name="Eastman K.E."/>
            <person name="Pendleton A.L."/>
            <person name="Shaikh M.A."/>
            <person name="Suttiyut T."/>
            <person name="Ogas R."/>
            <person name="Tomko P."/>
            <person name="Gavelis G."/>
            <person name="Widhalm J.R."/>
            <person name="Wisecaver J.H."/>
        </authorList>
    </citation>
    <scope>NUCLEOTIDE SEQUENCE</scope>
    <source>
        <strain evidence="1">ECLA1</strain>
    </source>
</reference>
<protein>
    <submittedName>
        <fullName evidence="1">Uncharacterized protein</fullName>
    </submittedName>
</protein>
<keyword evidence="2" id="KW-1185">Reference proteome</keyword>
<dbReference type="EMBL" id="JAWDGP010006255">
    <property type="protein sequence ID" value="KAK3744534.1"/>
    <property type="molecule type" value="Genomic_DNA"/>
</dbReference>
<sequence length="111" mass="12012">MLTHHQFPFPSHVAGCLPPHEFYASSTTPDSVIQLNTAVTLVKSSGTDSGHRSVKTRVVDLAGTALLHPSHPDAKTSVQAQTLASELDRSLKAVTQEPNESQFHSLQPLYL</sequence>
<accession>A0AAE0YH18</accession>
<dbReference type="Proteomes" id="UP001283361">
    <property type="component" value="Unassembled WGS sequence"/>
</dbReference>
<gene>
    <name evidence="1" type="ORF">RRG08_056671</name>
</gene>
<organism evidence="1 2">
    <name type="scientific">Elysia crispata</name>
    <name type="common">lettuce slug</name>
    <dbReference type="NCBI Taxonomy" id="231223"/>
    <lineage>
        <taxon>Eukaryota</taxon>
        <taxon>Metazoa</taxon>
        <taxon>Spiralia</taxon>
        <taxon>Lophotrochozoa</taxon>
        <taxon>Mollusca</taxon>
        <taxon>Gastropoda</taxon>
        <taxon>Heterobranchia</taxon>
        <taxon>Euthyneura</taxon>
        <taxon>Panpulmonata</taxon>
        <taxon>Sacoglossa</taxon>
        <taxon>Placobranchoidea</taxon>
        <taxon>Plakobranchidae</taxon>
        <taxon>Elysia</taxon>
    </lineage>
</organism>
<name>A0AAE0YH18_9GAST</name>
<dbReference type="AlphaFoldDB" id="A0AAE0YH18"/>